<name>A0A7S3PNX0_9STRA</name>
<sequence length="296" mass="34566">MRRINVLDTTSKFKQHMATNGGYELEEARGKEKGRVRNTRCSIDKVKLMAAEVAQIPSYLKEEKVFRYDSERHDLRSVVARILQVTPESLHRIHELVEFRGPQRAGKPILFHKRWANRKKHPLGLGDEFRAVLGRFVEYEVTKILNTTSTVIYQKQPVLRSACPSSEPLGHAHRDEQYYRPPFEINIWVPLTKVFGTNSLWTESERGKGDMHPFECEYGEAVRFYGHQCMHMTKTNVTDSTRVSLDFRVVVKELFVENYISPLTKKEQIASPFMLGMTYTDTETEREWRRQNGWAI</sequence>
<organism evidence="1">
    <name type="scientific">Aplanochytrium stocchinoi</name>
    <dbReference type="NCBI Taxonomy" id="215587"/>
    <lineage>
        <taxon>Eukaryota</taxon>
        <taxon>Sar</taxon>
        <taxon>Stramenopiles</taxon>
        <taxon>Bigyra</taxon>
        <taxon>Labyrinthulomycetes</taxon>
        <taxon>Thraustochytrida</taxon>
        <taxon>Thraustochytriidae</taxon>
        <taxon>Aplanochytrium</taxon>
    </lineage>
</organism>
<reference evidence="1" key="1">
    <citation type="submission" date="2021-01" db="EMBL/GenBank/DDBJ databases">
        <authorList>
            <person name="Corre E."/>
            <person name="Pelletier E."/>
            <person name="Niang G."/>
            <person name="Scheremetjew M."/>
            <person name="Finn R."/>
            <person name="Kale V."/>
            <person name="Holt S."/>
            <person name="Cochrane G."/>
            <person name="Meng A."/>
            <person name="Brown T."/>
            <person name="Cohen L."/>
        </authorList>
    </citation>
    <scope>NUCLEOTIDE SEQUENCE</scope>
    <source>
        <strain evidence="1">GSBS06</strain>
    </source>
</reference>
<dbReference type="SUPFAM" id="SSF51197">
    <property type="entry name" value="Clavaminate synthase-like"/>
    <property type="match status" value="1"/>
</dbReference>
<protein>
    <submittedName>
        <fullName evidence="1">Uncharacterized protein</fullName>
    </submittedName>
</protein>
<gene>
    <name evidence="1" type="ORF">ASTO00021_LOCUS15631</name>
</gene>
<evidence type="ECO:0000313" key="1">
    <source>
        <dbReference type="EMBL" id="CAE0445622.1"/>
    </source>
</evidence>
<accession>A0A7S3PNX0</accession>
<dbReference type="Gene3D" id="2.60.120.620">
    <property type="entry name" value="q2cbj1_9rhob like domain"/>
    <property type="match status" value="1"/>
</dbReference>
<proteinExistence type="predicted"/>
<dbReference type="EMBL" id="HBIN01020460">
    <property type="protein sequence ID" value="CAE0445622.1"/>
    <property type="molecule type" value="Transcribed_RNA"/>
</dbReference>
<dbReference type="AlphaFoldDB" id="A0A7S3PNX0"/>